<keyword evidence="5" id="KW-1185">Reference proteome</keyword>
<feature type="compositionally biased region" description="Polar residues" evidence="1">
    <location>
        <begin position="1166"/>
        <end position="1179"/>
    </location>
</feature>
<name>A0A267GBY5_9PLAT</name>
<accession>A0A267GBY5</accession>
<sequence>GPAEMSVVSGPQQQQQRPHPQGGQPSQSATPTPSSVPDDSIESCLSSLCAKDGAKVSGLRQSVDKALAMLSSSADRSQSSVPAHELRSACLEPLQLALESGNRSLASAALRGIRRLVHDARFSDAMESERERDWAPMQVLDAVWATHSLPDDLQIEVMRLLLDMVCTCCWVWHGKVVNRVLELCVSVYAASRNRLKDAISSVIVPLADKASRAMSAGAGGQSESVQSQACVDAFSLSGADSAVKMAAKATLTQLLRGYIERCGGIDDNAADTADNNGAEVSASSEEWESGAMDLLTHLVDRIESAATSNRASLPILLDGLGSALARLPARVGANSVAFAELLWRRLCPCLVSLLANQRCERPGGGSGSGGGGSPTLGRGSGVSSGAPELPEGAARACYELAVRCLWLVGARAPLHTPMQALFNRMLLYPPVQMRAPALRAIRPLLQSPAGLLRLAGPKLDPDTGRPLDARSNLGLLRIVVDCIVEVSRSSDSGLRYLSVDLMHTLLTTIEQLAGCAKTDLAELADPAVIAEAFFDASAAAVAASSAAVCQDGDSSTGDASSEFAATSSACSDSGQQPQDDQAQCANDYVLLMVQLLPQLCEAASDADLDEQLQAFSSDFCTDQPDSSGGAGSLNADAVYFASLWTLRLAAVAQGLVRAPRITEAAFLSSVLDSGLLLCTSRAWLREIYRLVADQRILTFPAAVAKDSILLSNLAQLGAETPSSASGEWRRTREPQELWAHWLLLASWDAVVVVLGGTVERGERGAPLAVLFGTDAVLEDARQAVVRSVTGLQIAALLAGRLGLEARCGAVFSRLAAASCHCPAGTPLRLHACAALSLDLLTGRAVRVGQRAPDCWPHVLRGVTHIAALERQLVSSGQFQSMGGLLATSTSDSVADSQLAGSDIPALVARWQVGGHSLLTPAQTTKVVAALVSAADRLFDDAAQLPLVSLLAFVRALCDVSTDLVSCGDSGLVSRLCQLVLSVTQSERLLAHVLCVWSIAGGHFTKACSEQRTAKTAVSSLHECTVALLRWRPERPHFNMHEAALKPVEWLLGLELCDADTQDQLVCCVCELVEAFSHELGSGWRPVFAALRHVRVDFAGSAAGERHAAAVSDVFQAFLGTDSTQVLANALVDCMLCLLRYVRGPVAGDPAADEDTDSESDSDTGEQFDSNRSTGTSVDPVSSAPLCLPALRHLATAAGLLGDMARMPAPPAFKGADRFAAAPSAESASSSSAAAAAVSDGSPGRSLAQLVRRFPQHDWHLPVPVACPALPSDGPESPAGAASAPGCGPSSDLLAVWWLLIDGLLSAAWESPAAAQAFTAAFDLLRSGLASPGCDAVLFAFQRLLLPQLLKRLRCCAACERPSRVTALRQACGLTTDLAVHLLREAGPEFASGAVQSLLHVLIDCVSSCSEQVCRLGCSCLRHFLISSTPYLSAELWTACCQALRSGLQLSWEPLLRLGLVFSRHSDQFYGDLGHIRVAARREPRGQSRRMYQLARQLFLLDGQFDFSDSVLQAKEDERPLVFLLYRSEKDAEPEARIELGAIVRGLLAQQLLLQTVGELSGQAKPVSAADYVQGSHAMQLAAALLECYNLSSQFDQRPGLKFLLQKACRVRVAANLYKQAGLAVGYLAGLLIPLAVRHSLGRSDFAALPSSALEASPLMRLPPGSDWLGKPEIAYLIGHAMSVLTHTYLDLLASRDCLQAADRLSERPLLFLLVAQPDDVASAIASGTSASLDGGVATTSGEAAESPASSTADAQQQQQQQVYSLAGEKAIGRLMAEYKRRKLAHSLPQQSRHHIGHAAPSAAAAGAGGSSGYSAESQQHQQVHAEQAVSLLRDSDARLASLAGMIAQLLRPILDLPDSAFAACLPAVSSQLGLLVAGAEDRRLRDLLGRFSGRLAGCFGFLPDCLAEDLAEDN</sequence>
<proteinExistence type="predicted"/>
<feature type="domain" description="Mon2/Sec7/BIG1-like HDS" evidence="2">
    <location>
        <begin position="1032"/>
        <end position="1093"/>
    </location>
</feature>
<evidence type="ECO:0000256" key="1">
    <source>
        <dbReference type="SAM" id="MobiDB-lite"/>
    </source>
</evidence>
<protein>
    <recommendedName>
        <fullName evidence="6">Mon2/Sec7/BIG1-like HDS domain-containing protein</fullName>
    </recommendedName>
</protein>
<feature type="region of interest" description="Disordered" evidence="1">
    <location>
        <begin position="1147"/>
        <end position="1180"/>
    </location>
</feature>
<evidence type="ECO:0008006" key="6">
    <source>
        <dbReference type="Google" id="ProtNLM"/>
    </source>
</evidence>
<evidence type="ECO:0000259" key="2">
    <source>
        <dbReference type="Pfam" id="PF09324"/>
    </source>
</evidence>
<organism evidence="4 5">
    <name type="scientific">Macrostomum lignano</name>
    <dbReference type="NCBI Taxonomy" id="282301"/>
    <lineage>
        <taxon>Eukaryota</taxon>
        <taxon>Metazoa</taxon>
        <taxon>Spiralia</taxon>
        <taxon>Lophotrochozoa</taxon>
        <taxon>Platyhelminthes</taxon>
        <taxon>Rhabditophora</taxon>
        <taxon>Macrostomorpha</taxon>
        <taxon>Macrostomida</taxon>
        <taxon>Macrostomidae</taxon>
        <taxon>Macrostomum</taxon>
    </lineage>
</organism>
<evidence type="ECO:0000259" key="3">
    <source>
        <dbReference type="Pfam" id="PF16213"/>
    </source>
</evidence>
<dbReference type="STRING" id="282301.A0A267GBY5"/>
<feature type="compositionally biased region" description="Gly residues" evidence="1">
    <location>
        <begin position="362"/>
        <end position="382"/>
    </location>
</feature>
<dbReference type="Pfam" id="PF09324">
    <property type="entry name" value="Sec7-like_HDS"/>
    <property type="match status" value="1"/>
</dbReference>
<dbReference type="EMBL" id="NIVC01000452">
    <property type="protein sequence ID" value="PAA82762.1"/>
    <property type="molecule type" value="Genomic_DNA"/>
</dbReference>
<dbReference type="Proteomes" id="UP000215902">
    <property type="component" value="Unassembled WGS sequence"/>
</dbReference>
<feature type="compositionally biased region" description="Polar residues" evidence="1">
    <location>
        <begin position="1731"/>
        <end position="1754"/>
    </location>
</feature>
<dbReference type="SUPFAM" id="SSF48371">
    <property type="entry name" value="ARM repeat"/>
    <property type="match status" value="1"/>
</dbReference>
<evidence type="ECO:0000313" key="5">
    <source>
        <dbReference type="Proteomes" id="UP000215902"/>
    </source>
</evidence>
<dbReference type="InterPro" id="IPR015403">
    <property type="entry name" value="Mon2/Sec7/BIG1-like_HDS"/>
</dbReference>
<dbReference type="OrthoDB" id="10002886at2759"/>
<feature type="region of interest" description="Disordered" evidence="1">
    <location>
        <begin position="1785"/>
        <end position="1820"/>
    </location>
</feature>
<dbReference type="Pfam" id="PF16213">
    <property type="entry name" value="DCB"/>
    <property type="match status" value="1"/>
</dbReference>
<feature type="compositionally biased region" description="Low complexity" evidence="1">
    <location>
        <begin position="9"/>
        <end position="37"/>
    </location>
</feature>
<gene>
    <name evidence="4" type="ORF">BOX15_Mlig017392g3</name>
</gene>
<reference evidence="4 5" key="1">
    <citation type="submission" date="2017-06" db="EMBL/GenBank/DDBJ databases">
        <title>A platform for efficient transgenesis in Macrostomum lignano, a flatworm model organism for stem cell research.</title>
        <authorList>
            <person name="Berezikov E."/>
        </authorList>
    </citation>
    <scope>NUCLEOTIDE SEQUENCE [LARGE SCALE GENOMIC DNA]</scope>
    <source>
        <strain evidence="4">DV1</strain>
        <tissue evidence="4">Whole organism</tissue>
    </source>
</reference>
<feature type="compositionally biased region" description="Acidic residues" evidence="1">
    <location>
        <begin position="1150"/>
        <end position="1165"/>
    </location>
</feature>
<feature type="domain" description="Mon2/Sec7/BIG1-like dimerisation and cyclophilin-binding" evidence="3">
    <location>
        <begin position="41"/>
        <end position="193"/>
    </location>
</feature>
<comment type="caution">
    <text evidence="4">The sequence shown here is derived from an EMBL/GenBank/DDBJ whole genome shotgun (WGS) entry which is preliminary data.</text>
</comment>
<feature type="region of interest" description="Disordered" evidence="1">
    <location>
        <begin position="1731"/>
        <end position="1760"/>
    </location>
</feature>
<dbReference type="InterPro" id="IPR016024">
    <property type="entry name" value="ARM-type_fold"/>
</dbReference>
<evidence type="ECO:0000313" key="4">
    <source>
        <dbReference type="EMBL" id="PAA82762.1"/>
    </source>
</evidence>
<feature type="region of interest" description="Disordered" evidence="1">
    <location>
        <begin position="1"/>
        <end position="41"/>
    </location>
</feature>
<feature type="non-terminal residue" evidence="4">
    <location>
        <position position="1"/>
    </location>
</feature>
<feature type="region of interest" description="Disordered" evidence="1">
    <location>
        <begin position="361"/>
        <end position="387"/>
    </location>
</feature>
<dbReference type="InterPro" id="IPR032629">
    <property type="entry name" value="DCB_dom"/>
</dbReference>